<evidence type="ECO:0000313" key="2">
    <source>
        <dbReference type="EMBL" id="NGM24030.1"/>
    </source>
</evidence>
<proteinExistence type="predicted"/>
<reference evidence="2 3" key="1">
    <citation type="submission" date="2020-03" db="EMBL/GenBank/DDBJ databases">
        <title>Roseomonas stagni sp. nov., isolated from pond water in Japan.</title>
        <authorList>
            <person name="Furuhata K."/>
            <person name="Miyamoto H."/>
            <person name="Goto K."/>
        </authorList>
    </citation>
    <scope>NUCLEOTIDE SEQUENCE [LARGE SCALE GENOMIC DNA]</scope>
    <source>
        <strain evidence="2 3">PeD5</strain>
    </source>
</reference>
<evidence type="ECO:0000256" key="1">
    <source>
        <dbReference type="SAM" id="MobiDB-lite"/>
    </source>
</evidence>
<dbReference type="RefSeq" id="WP_164697947.1">
    <property type="nucleotide sequence ID" value="NZ_JAAIKB010000023.1"/>
</dbReference>
<name>A0A6M1LU88_9PROT</name>
<accession>A0A6M1LU88</accession>
<comment type="caution">
    <text evidence="2">The sequence shown here is derived from an EMBL/GenBank/DDBJ whole genome shotgun (WGS) entry which is preliminary data.</text>
</comment>
<dbReference type="EMBL" id="JAAIKB010000023">
    <property type="protein sequence ID" value="NGM24030.1"/>
    <property type="molecule type" value="Genomic_DNA"/>
</dbReference>
<keyword evidence="3" id="KW-1185">Reference proteome</keyword>
<sequence length="378" mass="42766">MDSITDRPTTPSDQDLDIPTPPIAEPFAGFGALVEDWRRRLTEHFDAGRPAEALPLQRRPPADKSDFAIVGILPRRKHESAFYACSFCERAYQFGNDGKVVLSQSDMGLRLIGPDCHARHFEGNRYAEALADHRAYERRQKFELLRKQLQTPLHAATRAAYEMLFHHERTLIEIAELPATLTAAATPLVAHLRNASFVGGALRTFNENEEPSLFQQAGGRNYGGRQDFRTIHVAVGLNAILNRQNPREELTRALDQFRAVKVIIEETHWEELTNRKADRMISSVRASLDGAFKSFNAARSAINDVKLFFSERNLAGIVRWANDNDSPLWFQQRGMKEIPSGILWEPDYGNAVRIVAPSHLRDLAFPDTSDIEQIIRTL</sequence>
<gene>
    <name evidence="2" type="ORF">G3576_28750</name>
</gene>
<evidence type="ECO:0000313" key="3">
    <source>
        <dbReference type="Proteomes" id="UP000475385"/>
    </source>
</evidence>
<feature type="compositionally biased region" description="Polar residues" evidence="1">
    <location>
        <begin position="1"/>
        <end position="13"/>
    </location>
</feature>
<dbReference type="Proteomes" id="UP000475385">
    <property type="component" value="Unassembled WGS sequence"/>
</dbReference>
<feature type="region of interest" description="Disordered" evidence="1">
    <location>
        <begin position="1"/>
        <end position="22"/>
    </location>
</feature>
<dbReference type="AlphaFoldDB" id="A0A6M1LU88"/>
<protein>
    <submittedName>
        <fullName evidence="2">Uncharacterized protein</fullName>
    </submittedName>
</protein>
<organism evidence="2 3">
    <name type="scientific">Falsiroseomonas algicola</name>
    <dbReference type="NCBI Taxonomy" id="2716930"/>
    <lineage>
        <taxon>Bacteria</taxon>
        <taxon>Pseudomonadati</taxon>
        <taxon>Pseudomonadota</taxon>
        <taxon>Alphaproteobacteria</taxon>
        <taxon>Acetobacterales</taxon>
        <taxon>Roseomonadaceae</taxon>
        <taxon>Falsiroseomonas</taxon>
    </lineage>
</organism>